<protein>
    <submittedName>
        <fullName evidence="13">Neutral zinc metalloprotease</fullName>
    </submittedName>
</protein>
<evidence type="ECO:0000256" key="5">
    <source>
        <dbReference type="ARBA" id="ARBA00022833"/>
    </source>
</evidence>
<evidence type="ECO:0000256" key="4">
    <source>
        <dbReference type="ARBA" id="ARBA00022801"/>
    </source>
</evidence>
<keyword evidence="6 13" id="KW-0482">Metalloprotease</keyword>
<keyword evidence="2" id="KW-0479">Metal-binding</keyword>
<feature type="chain" id="PRO_5007163739" evidence="9">
    <location>
        <begin position="23"/>
        <end position="609"/>
    </location>
</feature>
<evidence type="ECO:0000256" key="8">
    <source>
        <dbReference type="SAM" id="MobiDB-lite"/>
    </source>
</evidence>
<dbReference type="AlphaFoldDB" id="A0A120AI64"/>
<dbReference type="GO" id="GO:0046872">
    <property type="term" value="F:metal ion binding"/>
    <property type="evidence" value="ECO:0007669"/>
    <property type="project" value="UniProtKB-KW"/>
</dbReference>
<dbReference type="PANTHER" id="PTHR33794">
    <property type="entry name" value="BACILLOLYSIN"/>
    <property type="match status" value="1"/>
</dbReference>
<dbReference type="Gene3D" id="1.10.390.10">
    <property type="entry name" value="Neutral Protease Domain 2"/>
    <property type="match status" value="1"/>
</dbReference>
<evidence type="ECO:0000313" key="13">
    <source>
        <dbReference type="EMBL" id="KWS07233.1"/>
    </source>
</evidence>
<evidence type="ECO:0000259" key="10">
    <source>
        <dbReference type="Pfam" id="PF01447"/>
    </source>
</evidence>
<dbReference type="Gene3D" id="3.10.450.490">
    <property type="match status" value="1"/>
</dbReference>
<evidence type="ECO:0000256" key="3">
    <source>
        <dbReference type="ARBA" id="ARBA00022729"/>
    </source>
</evidence>
<dbReference type="Proteomes" id="UP000023435">
    <property type="component" value="Unassembled WGS sequence"/>
</dbReference>
<dbReference type="Pfam" id="PF07504">
    <property type="entry name" value="FTP"/>
    <property type="match status" value="1"/>
</dbReference>
<dbReference type="InterPro" id="IPR027268">
    <property type="entry name" value="Peptidase_M4/M1_CTD_sf"/>
</dbReference>
<keyword evidence="4" id="KW-0378">Hydrolase</keyword>
<evidence type="ECO:0000313" key="14">
    <source>
        <dbReference type="Proteomes" id="UP000023435"/>
    </source>
</evidence>
<feature type="signal peptide" evidence="9">
    <location>
        <begin position="1"/>
        <end position="22"/>
    </location>
</feature>
<evidence type="ECO:0000256" key="9">
    <source>
        <dbReference type="SAM" id="SignalP"/>
    </source>
</evidence>
<proteinExistence type="predicted"/>
<dbReference type="PANTHER" id="PTHR33794:SF1">
    <property type="entry name" value="BACILLOLYSIN"/>
    <property type="match status" value="1"/>
</dbReference>
<name>A0A120AI64_9GAMM</name>
<evidence type="ECO:0000256" key="7">
    <source>
        <dbReference type="ARBA" id="ARBA00023145"/>
    </source>
</evidence>
<comment type="caution">
    <text evidence="13">The sequence shown here is derived from an EMBL/GenBank/DDBJ whole genome shotgun (WGS) entry which is preliminary data.</text>
</comment>
<keyword evidence="1" id="KW-0645">Protease</keyword>
<evidence type="ECO:0000259" key="12">
    <source>
        <dbReference type="Pfam" id="PF07504"/>
    </source>
</evidence>
<dbReference type="OrthoDB" id="5378341at2"/>
<reference evidence="13 14" key="1">
    <citation type="journal article" date="2014" name="Genome Announc.">
        <title>Draft Genome Sequence of Lysobacter capsici AZ78, a Bacterium Antagonistic to Plant-Pathogenic Oomycetes.</title>
        <authorList>
            <person name="Puopolo G."/>
            <person name="Sonego P."/>
            <person name="Engelen K."/>
            <person name="Pertot I."/>
        </authorList>
    </citation>
    <scope>NUCLEOTIDE SEQUENCE [LARGE SCALE GENOMIC DNA]</scope>
    <source>
        <strain evidence="13 14">AZ78</strain>
    </source>
</reference>
<evidence type="ECO:0000256" key="6">
    <source>
        <dbReference type="ARBA" id="ARBA00023049"/>
    </source>
</evidence>
<keyword evidence="3 9" id="KW-0732">Signal</keyword>
<evidence type="ECO:0000256" key="1">
    <source>
        <dbReference type="ARBA" id="ARBA00022670"/>
    </source>
</evidence>
<keyword evidence="14" id="KW-1185">Reference proteome</keyword>
<organism evidence="13 14">
    <name type="scientific">Lysobacter capsici AZ78</name>
    <dbReference type="NCBI Taxonomy" id="1444315"/>
    <lineage>
        <taxon>Bacteria</taxon>
        <taxon>Pseudomonadati</taxon>
        <taxon>Pseudomonadota</taxon>
        <taxon>Gammaproteobacteria</taxon>
        <taxon>Lysobacterales</taxon>
        <taxon>Lysobacteraceae</taxon>
        <taxon>Lysobacter</taxon>
    </lineage>
</organism>
<dbReference type="CDD" id="cd09597">
    <property type="entry name" value="M4_TLP"/>
    <property type="match status" value="1"/>
</dbReference>
<dbReference type="EMBL" id="JAJA02000001">
    <property type="protein sequence ID" value="KWS07233.1"/>
    <property type="molecule type" value="Genomic_DNA"/>
</dbReference>
<dbReference type="InterPro" id="IPR050728">
    <property type="entry name" value="Zinc_Metalloprotease_M4"/>
</dbReference>
<dbReference type="GO" id="GO:0006508">
    <property type="term" value="P:proteolysis"/>
    <property type="evidence" value="ECO:0007669"/>
    <property type="project" value="UniProtKB-KW"/>
</dbReference>
<accession>A0A120AI64</accession>
<dbReference type="GO" id="GO:0004222">
    <property type="term" value="F:metalloendopeptidase activity"/>
    <property type="evidence" value="ECO:0007669"/>
    <property type="project" value="InterPro"/>
</dbReference>
<dbReference type="RefSeq" id="WP_051547844.1">
    <property type="nucleotide sequence ID" value="NZ_JAJA02000001.1"/>
</dbReference>
<feature type="domain" description="Peptidase M4" evidence="10">
    <location>
        <begin position="259"/>
        <end position="414"/>
    </location>
</feature>
<feature type="region of interest" description="Disordered" evidence="8">
    <location>
        <begin position="75"/>
        <end position="95"/>
    </location>
</feature>
<dbReference type="Pfam" id="PF01447">
    <property type="entry name" value="Peptidase_M4"/>
    <property type="match status" value="1"/>
</dbReference>
<dbReference type="InterPro" id="IPR013856">
    <property type="entry name" value="Peptidase_M4_domain"/>
</dbReference>
<feature type="domain" description="FTP" evidence="12">
    <location>
        <begin position="115"/>
        <end position="157"/>
    </location>
</feature>
<evidence type="ECO:0000259" key="11">
    <source>
        <dbReference type="Pfam" id="PF02868"/>
    </source>
</evidence>
<dbReference type="InterPro" id="IPR001570">
    <property type="entry name" value="Peptidase_M4_C_domain"/>
</dbReference>
<keyword evidence="7" id="KW-0865">Zymogen</keyword>
<feature type="domain" description="Peptidase M4 C-terminal" evidence="11">
    <location>
        <begin position="419"/>
        <end position="608"/>
    </location>
</feature>
<sequence length="609" mass="64164">MQLKTALLSTAVIAGLAGLAVYGTQSNATLDTSAAVAGAQGRSLAAPAASAHASAAAARNTAALRALIDTAARPGSRQAWASRSPEQADRSAAAQRARELLATAAAREVHLAQADGFAAREVMIDRDGTEHVRMERSYEGLPVIGGDMVVHSRDGQLLWVTQGNNMRTSARPRLTPGISPAQAQTEAGARFDGRVAQVDPAKLVVYARNGMEPTLAYRVGLRGARNGSQDPGVMSYYLDARNGSLLQAEDHFHTAAANGTGKTLTLGNVGILTDSTGSGYRMVDVARGNSETRDIFNTTGSTEAEMAAAKIFTDTDNVWGNNLKTDRATAAADVNYGVASTWDYFKVVHGRDGVANNGQGIVSYVHYGRNYFNAGAGILEDGTMVMVYGDGDFTNGNTPLVALDVAAHEMGHLVNRSSANLGYYDIKDSGGINEASSDIFGTLVEFSVNNAKDAGDYLLGENVYARPDGKRALRVLFQQNADGVSFKCYPVGGFSGSATAAGGRYDPHKTSGVGNLYQYLLTEGAKVPANFATTYRPSDLVCNGDTAIVGIGRAKAGAIWYRALTKYFVSSTDYPQARAGTLQAAADLYGANSIEYQTVARAWSAVKVN</sequence>
<keyword evidence="5" id="KW-0862">Zinc</keyword>
<dbReference type="Gene3D" id="3.10.170.10">
    <property type="match status" value="1"/>
</dbReference>
<gene>
    <name evidence="13" type="ORF">AZ78_4794</name>
</gene>
<dbReference type="Pfam" id="PF02868">
    <property type="entry name" value="Peptidase_M4_C"/>
    <property type="match status" value="1"/>
</dbReference>
<dbReference type="InterPro" id="IPR011096">
    <property type="entry name" value="FTP_domain"/>
</dbReference>
<evidence type="ECO:0000256" key="2">
    <source>
        <dbReference type="ARBA" id="ARBA00022723"/>
    </source>
</evidence>
<dbReference type="SUPFAM" id="SSF55486">
    <property type="entry name" value="Metalloproteases ('zincins'), catalytic domain"/>
    <property type="match status" value="1"/>
</dbReference>